<evidence type="ECO:0000256" key="1">
    <source>
        <dbReference type="ARBA" id="ARBA00022691"/>
    </source>
</evidence>
<dbReference type="Pfam" id="PF04055">
    <property type="entry name" value="Radical_SAM"/>
    <property type="match status" value="1"/>
</dbReference>
<dbReference type="SFLD" id="SFLDS00029">
    <property type="entry name" value="Radical_SAM"/>
    <property type="match status" value="1"/>
</dbReference>
<protein>
    <submittedName>
        <fullName evidence="7">Anaerobic ribonucleoside-triphosphate reductase activating protein</fullName>
    </submittedName>
</protein>
<dbReference type="InterPro" id="IPR007197">
    <property type="entry name" value="rSAM"/>
</dbReference>
<proteinExistence type="predicted"/>
<dbReference type="InterPro" id="IPR016431">
    <property type="entry name" value="Pyrv-formate_lyase-activ_prd"/>
</dbReference>
<keyword evidence="1 5" id="KW-0949">S-adenosyl-L-methionine</keyword>
<evidence type="ECO:0000256" key="3">
    <source>
        <dbReference type="ARBA" id="ARBA00023004"/>
    </source>
</evidence>
<sequence>MSKKNDTDNHIEIEKRKSILTDCVLCPRNCHADRINGRRGRCHETAEIVVARAALHMWEEPCISGDAGSGAVFFSGCPMGCVFCQNHNIAEAKAGKTITVERLSEIFLELQEKGAANINLVTPTHYVLQIIEALDLARKEGLSLPIVYNTSGYEKPETIRMLDGYVDVYLPDFKYMESELAAAYSGAPDYPKYAKAALKEMLHQTGNIQIDKDTGMIQKGVIVRHLVLPGHVKNSKAVIKYLLETYQDQILISIMNQYTPMPQVSGDPLLSRKVTKREYEKVIDYALELGMEDGFIQEGEAAKESFIPEFDCEGV</sequence>
<dbReference type="InterPro" id="IPR040085">
    <property type="entry name" value="MJ0674-like"/>
</dbReference>
<dbReference type="InterPro" id="IPR013785">
    <property type="entry name" value="Aldolase_TIM"/>
</dbReference>
<dbReference type="AlphaFoldDB" id="A0A174AZ51"/>
<dbReference type="SUPFAM" id="SSF102114">
    <property type="entry name" value="Radical SAM enzymes"/>
    <property type="match status" value="1"/>
</dbReference>
<dbReference type="EMBL" id="CYYY01000008">
    <property type="protein sequence ID" value="CUN93882.1"/>
    <property type="molecule type" value="Genomic_DNA"/>
</dbReference>
<dbReference type="CDD" id="cd01335">
    <property type="entry name" value="Radical_SAM"/>
    <property type="match status" value="1"/>
</dbReference>
<dbReference type="InterPro" id="IPR058240">
    <property type="entry name" value="rSAM_sf"/>
</dbReference>
<feature type="binding site" evidence="5">
    <location>
        <position position="81"/>
    </location>
    <ligand>
        <name>[4Fe-4S] cluster</name>
        <dbReference type="ChEBI" id="CHEBI:49883"/>
        <note>4Fe-4S-S-AdoMet</note>
    </ligand>
</feature>
<evidence type="ECO:0000256" key="5">
    <source>
        <dbReference type="PIRSR" id="PIRSR004869-50"/>
    </source>
</evidence>
<dbReference type="PANTHER" id="PTHR43075:SF1">
    <property type="entry name" value="FORMATE LYASE ACTIVATING ENZYME, PUTATIVE (AFU_ORTHOLOGUE AFUA_2G15630)-RELATED"/>
    <property type="match status" value="1"/>
</dbReference>
<dbReference type="GO" id="GO:0003824">
    <property type="term" value="F:catalytic activity"/>
    <property type="evidence" value="ECO:0007669"/>
    <property type="project" value="InterPro"/>
</dbReference>
<evidence type="ECO:0000259" key="6">
    <source>
        <dbReference type="Pfam" id="PF04055"/>
    </source>
</evidence>
<comment type="cofactor">
    <cofactor evidence="5">
        <name>[4Fe-4S] cluster</name>
        <dbReference type="ChEBI" id="CHEBI:49883"/>
    </cofactor>
    <text evidence="5">Binds 1 [4Fe-4S] cluster. The cluster is coordinated with 3 cysteines and an exchangeable S-adenosyl-L-methionine.</text>
</comment>
<organism evidence="7 8">
    <name type="scientific">Dorea longicatena</name>
    <dbReference type="NCBI Taxonomy" id="88431"/>
    <lineage>
        <taxon>Bacteria</taxon>
        <taxon>Bacillati</taxon>
        <taxon>Bacillota</taxon>
        <taxon>Clostridia</taxon>
        <taxon>Lachnospirales</taxon>
        <taxon>Lachnospiraceae</taxon>
        <taxon>Dorea</taxon>
    </lineage>
</organism>
<evidence type="ECO:0000256" key="4">
    <source>
        <dbReference type="ARBA" id="ARBA00023014"/>
    </source>
</evidence>
<dbReference type="RefSeq" id="WP_055181700.1">
    <property type="nucleotide sequence ID" value="NZ_CABIWY010000008.1"/>
</dbReference>
<accession>A0A174AZ51</accession>
<dbReference type="PIRSF" id="PIRSF004869">
    <property type="entry name" value="PflX_prd"/>
    <property type="match status" value="1"/>
</dbReference>
<dbReference type="PANTHER" id="PTHR43075">
    <property type="entry name" value="FORMATE LYASE ACTIVATING ENZYME, PUTATIVE (AFU_ORTHOLOGUE AFUA_2G15630)-RELATED"/>
    <property type="match status" value="1"/>
</dbReference>
<evidence type="ECO:0000313" key="8">
    <source>
        <dbReference type="Proteomes" id="UP000095439"/>
    </source>
</evidence>
<feature type="binding site" evidence="5">
    <location>
        <position position="84"/>
    </location>
    <ligand>
        <name>[4Fe-4S] cluster</name>
        <dbReference type="ChEBI" id="CHEBI:49883"/>
        <note>4Fe-4S-S-AdoMet</note>
    </ligand>
</feature>
<feature type="domain" description="Radical SAM core" evidence="6">
    <location>
        <begin position="73"/>
        <end position="191"/>
    </location>
</feature>
<gene>
    <name evidence="7" type="ORF">ERS852423_01833</name>
</gene>
<evidence type="ECO:0000313" key="7">
    <source>
        <dbReference type="EMBL" id="CUN93882.1"/>
    </source>
</evidence>
<keyword evidence="4 5" id="KW-0411">Iron-sulfur</keyword>
<reference evidence="7 8" key="1">
    <citation type="submission" date="2015-09" db="EMBL/GenBank/DDBJ databases">
        <authorList>
            <consortium name="Pathogen Informatics"/>
        </authorList>
    </citation>
    <scope>NUCLEOTIDE SEQUENCE [LARGE SCALE GENOMIC DNA]</scope>
    <source>
        <strain evidence="7 8">2789STDY5608866</strain>
    </source>
</reference>
<keyword evidence="2 5" id="KW-0479">Metal-binding</keyword>
<name>A0A174AZ51_9FIRM</name>
<dbReference type="Proteomes" id="UP000095439">
    <property type="component" value="Unassembled WGS sequence"/>
</dbReference>
<keyword evidence="3 5" id="KW-0408">Iron</keyword>
<dbReference type="SFLD" id="SFLDG01099">
    <property type="entry name" value="Uncharacterised_Radical_SAM_Su"/>
    <property type="match status" value="1"/>
</dbReference>
<feature type="binding site" evidence="5">
    <location>
        <position position="77"/>
    </location>
    <ligand>
        <name>[4Fe-4S] cluster</name>
        <dbReference type="ChEBI" id="CHEBI:49883"/>
        <note>4Fe-4S-S-AdoMet</note>
    </ligand>
</feature>
<evidence type="ECO:0000256" key="2">
    <source>
        <dbReference type="ARBA" id="ARBA00022723"/>
    </source>
</evidence>
<dbReference type="GO" id="GO:0046872">
    <property type="term" value="F:metal ion binding"/>
    <property type="evidence" value="ECO:0007669"/>
    <property type="project" value="UniProtKB-KW"/>
</dbReference>
<dbReference type="Gene3D" id="3.20.20.70">
    <property type="entry name" value="Aldolase class I"/>
    <property type="match status" value="1"/>
</dbReference>
<dbReference type="GO" id="GO:0051536">
    <property type="term" value="F:iron-sulfur cluster binding"/>
    <property type="evidence" value="ECO:0007669"/>
    <property type="project" value="UniProtKB-KW"/>
</dbReference>